<keyword evidence="14" id="KW-1185">Reference proteome</keyword>
<dbReference type="EnsemblPlants" id="KEH25261">
    <property type="protein sequence ID" value="KEH25261"/>
    <property type="gene ID" value="MTR_6g016790"/>
</dbReference>
<dbReference type="InterPro" id="IPR040451">
    <property type="entry name" value="GH81_N"/>
</dbReference>
<reference evidence="11 14" key="2">
    <citation type="journal article" date="2014" name="BMC Genomics">
        <title>An improved genome release (version Mt4.0) for the model legume Medicago truncatula.</title>
        <authorList>
            <person name="Tang H."/>
            <person name="Krishnakumar V."/>
            <person name="Bidwell S."/>
            <person name="Rosen B."/>
            <person name="Chan A."/>
            <person name="Zhou S."/>
            <person name="Gentzbittel L."/>
            <person name="Childs K.L."/>
            <person name="Yandell M."/>
            <person name="Gundlach H."/>
            <person name="Mayer K.F."/>
            <person name="Schwartz D.C."/>
            <person name="Town C.D."/>
        </authorList>
    </citation>
    <scope>GENOME REANNOTATION</scope>
    <source>
        <strain evidence="11">A17</strain>
        <strain evidence="13 14">cv. Jemalong A17</strain>
    </source>
</reference>
<dbReference type="PaxDb" id="3880-AES84296"/>
<dbReference type="GO" id="GO:0042973">
    <property type="term" value="F:glucan endo-1,3-beta-D-glucosidase activity"/>
    <property type="evidence" value="ECO:0007669"/>
    <property type="project" value="UniProtKB-EC"/>
</dbReference>
<dbReference type="EMBL" id="PSQE01000006">
    <property type="protein sequence ID" value="RHN50357.1"/>
    <property type="molecule type" value="Genomic_DNA"/>
</dbReference>
<feature type="domain" description="Glycosyl hydrolase family 81 C-terminal" evidence="10">
    <location>
        <begin position="305"/>
        <end position="656"/>
    </location>
</feature>
<protein>
    <recommendedName>
        <fullName evidence="3">glucan endo-1,3-beta-D-glucosidase</fullName>
        <ecNumber evidence="3">3.2.1.39</ecNumber>
    </recommendedName>
</protein>
<dbReference type="EC" id="3.2.1.39" evidence="3"/>
<dbReference type="Pfam" id="PF17652">
    <property type="entry name" value="Glyco_hydro81C"/>
    <property type="match status" value="1"/>
</dbReference>
<evidence type="ECO:0000256" key="2">
    <source>
        <dbReference type="ARBA" id="ARBA00010730"/>
    </source>
</evidence>
<evidence type="ECO:0000256" key="8">
    <source>
        <dbReference type="ARBA" id="ARBA00023326"/>
    </source>
</evidence>
<dbReference type="PANTHER" id="PTHR31983">
    <property type="entry name" value="ENDO-1,3(4)-BETA-GLUCANASE 1"/>
    <property type="match status" value="1"/>
</dbReference>
<evidence type="ECO:0000259" key="9">
    <source>
        <dbReference type="Pfam" id="PF03639"/>
    </source>
</evidence>
<evidence type="ECO:0000256" key="5">
    <source>
        <dbReference type="ARBA" id="ARBA00023277"/>
    </source>
</evidence>
<evidence type="ECO:0000259" key="10">
    <source>
        <dbReference type="Pfam" id="PF17652"/>
    </source>
</evidence>
<dbReference type="PROSITE" id="PS52008">
    <property type="entry name" value="GH81"/>
    <property type="match status" value="1"/>
</dbReference>
<dbReference type="PANTHER" id="PTHR31983:SF22">
    <property type="entry name" value="GLUCAN ENDO-1,3-BETA-D-GLUCOSIDASE"/>
    <property type="match status" value="1"/>
</dbReference>
<evidence type="ECO:0000256" key="1">
    <source>
        <dbReference type="ARBA" id="ARBA00000382"/>
    </source>
</evidence>
<keyword evidence="8" id="KW-0624">Polysaccharide degradation</keyword>
<dbReference type="Pfam" id="PF03639">
    <property type="entry name" value="Glyco_hydro_81"/>
    <property type="match status" value="1"/>
</dbReference>
<proteinExistence type="inferred from homology"/>
<dbReference type="Gene3D" id="2.70.98.30">
    <property type="entry name" value="Golgi alpha-mannosidase II, domain 4"/>
    <property type="match status" value="1"/>
</dbReference>
<feature type="domain" description="Glycosyl hydrolase family 81 N-terminal" evidence="9">
    <location>
        <begin position="25"/>
        <end position="299"/>
    </location>
</feature>
<keyword evidence="7" id="KW-0961">Cell wall biogenesis/degradation</keyword>
<keyword evidence="6 12" id="KW-0326">Glycosidase</keyword>
<dbReference type="AlphaFoldDB" id="G7ZYK8"/>
<comment type="similarity">
    <text evidence="2">Belongs to the glycosyl hydrolase 81 family.</text>
</comment>
<dbReference type="eggNOG" id="KOG2254">
    <property type="taxonomic scope" value="Eukaryota"/>
</dbReference>
<accession>G7ZYK8</accession>
<reference evidence="11 14" key="1">
    <citation type="journal article" date="2011" name="Nature">
        <title>The Medicago genome provides insight into the evolution of rhizobial symbioses.</title>
        <authorList>
            <person name="Young N.D."/>
            <person name="Debelle F."/>
            <person name="Oldroyd G.E."/>
            <person name="Geurts R."/>
            <person name="Cannon S.B."/>
            <person name="Udvardi M.K."/>
            <person name="Benedito V.A."/>
            <person name="Mayer K.F."/>
            <person name="Gouzy J."/>
            <person name="Schoof H."/>
            <person name="Van de Peer Y."/>
            <person name="Proost S."/>
            <person name="Cook D.R."/>
            <person name="Meyers B.C."/>
            <person name="Spannagl M."/>
            <person name="Cheung F."/>
            <person name="De Mita S."/>
            <person name="Krishnakumar V."/>
            <person name="Gundlach H."/>
            <person name="Zhou S."/>
            <person name="Mudge J."/>
            <person name="Bharti A.K."/>
            <person name="Murray J.D."/>
            <person name="Naoumkina M.A."/>
            <person name="Rosen B."/>
            <person name="Silverstein K.A."/>
            <person name="Tang H."/>
            <person name="Rombauts S."/>
            <person name="Zhao P.X."/>
            <person name="Zhou P."/>
            <person name="Barbe V."/>
            <person name="Bardou P."/>
            <person name="Bechner M."/>
            <person name="Bellec A."/>
            <person name="Berger A."/>
            <person name="Berges H."/>
            <person name="Bidwell S."/>
            <person name="Bisseling T."/>
            <person name="Choisne N."/>
            <person name="Couloux A."/>
            <person name="Denny R."/>
            <person name="Deshpande S."/>
            <person name="Dai X."/>
            <person name="Doyle J.J."/>
            <person name="Dudez A.M."/>
            <person name="Farmer A.D."/>
            <person name="Fouteau S."/>
            <person name="Franken C."/>
            <person name="Gibelin C."/>
            <person name="Gish J."/>
            <person name="Goldstein S."/>
            <person name="Gonzalez A.J."/>
            <person name="Green P.J."/>
            <person name="Hallab A."/>
            <person name="Hartog M."/>
            <person name="Hua A."/>
            <person name="Humphray S.J."/>
            <person name="Jeong D.H."/>
            <person name="Jing Y."/>
            <person name="Jocker A."/>
            <person name="Kenton S.M."/>
            <person name="Kim D.J."/>
            <person name="Klee K."/>
            <person name="Lai H."/>
            <person name="Lang C."/>
            <person name="Lin S."/>
            <person name="Macmil S.L."/>
            <person name="Magdelenat G."/>
            <person name="Matthews L."/>
            <person name="McCorrison J."/>
            <person name="Monaghan E.L."/>
            <person name="Mun J.H."/>
            <person name="Najar F.Z."/>
            <person name="Nicholson C."/>
            <person name="Noirot C."/>
            <person name="O'Bleness M."/>
            <person name="Paule C.R."/>
            <person name="Poulain J."/>
            <person name="Prion F."/>
            <person name="Qin B."/>
            <person name="Qu C."/>
            <person name="Retzel E.F."/>
            <person name="Riddle C."/>
            <person name="Sallet E."/>
            <person name="Samain S."/>
            <person name="Samson N."/>
            <person name="Sanders I."/>
            <person name="Saurat O."/>
            <person name="Scarpelli C."/>
            <person name="Schiex T."/>
            <person name="Segurens B."/>
            <person name="Severin A.J."/>
            <person name="Sherrier D.J."/>
            <person name="Shi R."/>
            <person name="Sims S."/>
            <person name="Singer S.R."/>
            <person name="Sinharoy S."/>
            <person name="Sterck L."/>
            <person name="Viollet A."/>
            <person name="Wang B.B."/>
            <person name="Wang K."/>
            <person name="Wang M."/>
            <person name="Wang X."/>
            <person name="Warfsmann J."/>
            <person name="Weissenbach J."/>
            <person name="White D.D."/>
            <person name="White J.D."/>
            <person name="Wiley G.B."/>
            <person name="Wincker P."/>
            <person name="Xing Y."/>
            <person name="Yang L."/>
            <person name="Yao Z."/>
            <person name="Ying F."/>
            <person name="Zhai J."/>
            <person name="Zhou L."/>
            <person name="Zuber A."/>
            <person name="Denarie J."/>
            <person name="Dixon R.A."/>
            <person name="May G.D."/>
            <person name="Schwartz D.C."/>
            <person name="Rogers J."/>
            <person name="Quetier F."/>
            <person name="Town C.D."/>
            <person name="Roe B.A."/>
        </authorList>
    </citation>
    <scope>NUCLEOTIDE SEQUENCE [LARGE SCALE GENOMIC DNA]</scope>
    <source>
        <strain evidence="11">A17</strain>
        <strain evidence="13 14">cv. Jemalong A17</strain>
    </source>
</reference>
<evidence type="ECO:0000256" key="4">
    <source>
        <dbReference type="ARBA" id="ARBA00022801"/>
    </source>
</evidence>
<dbReference type="GO" id="GO:0071555">
    <property type="term" value="P:cell wall organization"/>
    <property type="evidence" value="ECO:0007669"/>
    <property type="project" value="UniProtKB-KW"/>
</dbReference>
<dbReference type="InterPro" id="IPR005200">
    <property type="entry name" value="Endo-beta-glucanase"/>
</dbReference>
<dbReference type="EMBL" id="CM001222">
    <property type="protein sequence ID" value="KEH25261.1"/>
    <property type="molecule type" value="Genomic_DNA"/>
</dbReference>
<evidence type="ECO:0000256" key="7">
    <source>
        <dbReference type="ARBA" id="ARBA00023316"/>
    </source>
</evidence>
<dbReference type="OrthoDB" id="4473401at2759"/>
<dbReference type="KEGG" id="mtr:25495544"/>
<dbReference type="Gramene" id="rna34634">
    <property type="protein sequence ID" value="RHN50357.1"/>
    <property type="gene ID" value="gene34634"/>
</dbReference>
<dbReference type="Proteomes" id="UP000002051">
    <property type="component" value="Chromosome 6"/>
</dbReference>
<reference evidence="13" key="3">
    <citation type="submission" date="2015-04" db="UniProtKB">
        <authorList>
            <consortium name="EnsemblPlants"/>
        </authorList>
    </citation>
    <scope>IDENTIFICATION</scope>
    <source>
        <strain evidence="13">cv. Jemalong A17</strain>
    </source>
</reference>
<evidence type="ECO:0000256" key="3">
    <source>
        <dbReference type="ARBA" id="ARBA00012780"/>
    </source>
</evidence>
<name>G7ZYK8_MEDTR</name>
<dbReference type="Proteomes" id="UP000265566">
    <property type="component" value="Chromosome 6"/>
</dbReference>
<sequence length="660" mass="73915">MSSPFPMIDPSSTVLPDPSKFFSSNLLSKPLPTNSFFQNFVLDNGDQPEYFHPYLIRSSNSSLSVSYPSLSISPSAISQVFTADLTITSSTKTSNEKHVVSSFSDLSVTLDIPSANLTFFLVRGSPFLTFSVTESTPLSITTIHSIHSFSSNDTLTKYTFKFDNDQTWILYSSLPIKLSHGLSEITSEAFSGVIRIALLTNSNSQNEEVLDMVSTCYPVSGDASFNEAFTMEYKWETKGSGSDLLMLAHPLHIQLLQSNSTDHNVMVFDDFKYQSIDGDLVGVVGDSWLLETDPVDVTWLSTNGVKKESRDEIVSSLLKDVEGLDSSKITTKDSYSYGKLIGRAARFALIAEEVSYLDVIPKVKKFLKETIEPWLDGTLNGNGFLQDDKWGGIVTEQGSMDSNADSGFGIYSDHPDHLGYFLYGIAVLTKIDTAWGEKYKSKAYSLMKDFMNLDSGPDSDDPRQRDYDYVQGHHYAPGLIQHKDGRNHKSTSQAANAYYSAALMGLAYNDADLFINGSTLLAFGIKAAQMWWHIKEGDKLYAEEFTKENRIMGFLWSNKRESGLWFAPPEYRECRLGIQLLPLVPISEVLFSDVEYVKQLVEWTLPALKRDGVEEGWKGFVYALQGIYDKETALKNIRNLKGFDDGNSLTNLLWWIYSRE</sequence>
<dbReference type="GO" id="GO:0052861">
    <property type="term" value="F:endo-1,3(4)-beta-glucanase activity"/>
    <property type="evidence" value="ECO:0007669"/>
    <property type="project" value="InterPro"/>
</dbReference>
<keyword evidence="5" id="KW-0119">Carbohydrate metabolism</keyword>
<gene>
    <name evidence="13" type="primary">25495544</name>
    <name evidence="11" type="ordered locus">MTR_6g016790</name>
    <name evidence="12" type="ORF">MtrunA17_Chr6g0456551</name>
</gene>
<evidence type="ECO:0000313" key="12">
    <source>
        <dbReference type="EMBL" id="RHN50357.1"/>
    </source>
</evidence>
<reference evidence="12" key="4">
    <citation type="journal article" date="2018" name="Nat. Plants">
        <title>Whole-genome landscape of Medicago truncatula symbiotic genes.</title>
        <authorList>
            <person name="Pecrix Y."/>
            <person name="Gamas P."/>
            <person name="Carrere S."/>
        </authorList>
    </citation>
    <scope>NUCLEOTIDE SEQUENCE</scope>
    <source>
        <tissue evidence="12">Leaves</tissue>
    </source>
</reference>
<evidence type="ECO:0000313" key="14">
    <source>
        <dbReference type="Proteomes" id="UP000002051"/>
    </source>
</evidence>
<comment type="catalytic activity">
    <reaction evidence="1">
        <text>Hydrolysis of (1-&gt;3)-beta-D-glucosidic linkages in (1-&gt;3)-beta-D-glucans.</text>
        <dbReference type="EC" id="3.2.1.39"/>
    </reaction>
</comment>
<keyword evidence="4 11" id="KW-0378">Hydrolase</keyword>
<dbReference type="HOGENOM" id="CLU_005482_4_0_1"/>
<dbReference type="GO" id="GO:0000272">
    <property type="term" value="P:polysaccharide catabolic process"/>
    <property type="evidence" value="ECO:0007669"/>
    <property type="project" value="UniProtKB-KW"/>
</dbReference>
<dbReference type="InterPro" id="IPR040720">
    <property type="entry name" value="GH81_C"/>
</dbReference>
<evidence type="ECO:0000313" key="13">
    <source>
        <dbReference type="EnsemblPlants" id="KEH25261"/>
    </source>
</evidence>
<evidence type="ECO:0000313" key="11">
    <source>
        <dbReference type="EMBL" id="KEH25261.1"/>
    </source>
</evidence>
<organism evidence="11 14">
    <name type="scientific">Medicago truncatula</name>
    <name type="common">Barrel medic</name>
    <name type="synonym">Medicago tribuloides</name>
    <dbReference type="NCBI Taxonomy" id="3880"/>
    <lineage>
        <taxon>Eukaryota</taxon>
        <taxon>Viridiplantae</taxon>
        <taxon>Streptophyta</taxon>
        <taxon>Embryophyta</taxon>
        <taxon>Tracheophyta</taxon>
        <taxon>Spermatophyta</taxon>
        <taxon>Magnoliopsida</taxon>
        <taxon>eudicotyledons</taxon>
        <taxon>Gunneridae</taxon>
        <taxon>Pentapetalae</taxon>
        <taxon>rosids</taxon>
        <taxon>fabids</taxon>
        <taxon>Fabales</taxon>
        <taxon>Fabaceae</taxon>
        <taxon>Papilionoideae</taxon>
        <taxon>50 kb inversion clade</taxon>
        <taxon>NPAAA clade</taxon>
        <taxon>Hologalegina</taxon>
        <taxon>IRL clade</taxon>
        <taxon>Trifolieae</taxon>
        <taxon>Medicago</taxon>
    </lineage>
</organism>
<evidence type="ECO:0000256" key="6">
    <source>
        <dbReference type="ARBA" id="ARBA00023295"/>
    </source>
</evidence>